<dbReference type="Proteomes" id="UP000265618">
    <property type="component" value="Unassembled WGS sequence"/>
</dbReference>
<dbReference type="InterPro" id="IPR035979">
    <property type="entry name" value="RBD_domain_sf"/>
</dbReference>
<feature type="compositionally biased region" description="Basic residues" evidence="1">
    <location>
        <begin position="17"/>
        <end position="28"/>
    </location>
</feature>
<proteinExistence type="predicted"/>
<protein>
    <recommendedName>
        <fullName evidence="4">RRM domain-containing protein</fullName>
    </recommendedName>
</protein>
<dbReference type="SUPFAM" id="SSF54928">
    <property type="entry name" value="RNA-binding domain, RBD"/>
    <property type="match status" value="1"/>
</dbReference>
<keyword evidence="3" id="KW-1185">Reference proteome</keyword>
<gene>
    <name evidence="2" type="ORF">KIPB_012117</name>
</gene>
<dbReference type="CDD" id="cd00590">
    <property type="entry name" value="RRM_SF"/>
    <property type="match status" value="1"/>
</dbReference>
<reference evidence="2 3" key="1">
    <citation type="journal article" date="2018" name="PLoS ONE">
        <title>The draft genome of Kipferlia bialata reveals reductive genome evolution in fornicate parasites.</title>
        <authorList>
            <person name="Tanifuji G."/>
            <person name="Takabayashi S."/>
            <person name="Kume K."/>
            <person name="Takagi M."/>
            <person name="Nakayama T."/>
            <person name="Kamikawa R."/>
            <person name="Inagaki Y."/>
            <person name="Hashimoto T."/>
        </authorList>
    </citation>
    <scope>NUCLEOTIDE SEQUENCE [LARGE SCALE GENOMIC DNA]</scope>
    <source>
        <strain evidence="2">NY0173</strain>
    </source>
</reference>
<feature type="compositionally biased region" description="Basic and acidic residues" evidence="1">
    <location>
        <begin position="1"/>
        <end position="16"/>
    </location>
</feature>
<evidence type="ECO:0008006" key="4">
    <source>
        <dbReference type="Google" id="ProtNLM"/>
    </source>
</evidence>
<evidence type="ECO:0000313" key="2">
    <source>
        <dbReference type="EMBL" id="GCA63830.1"/>
    </source>
</evidence>
<evidence type="ECO:0000313" key="3">
    <source>
        <dbReference type="Proteomes" id="UP000265618"/>
    </source>
</evidence>
<comment type="caution">
    <text evidence="2">The sequence shown here is derived from an EMBL/GenBank/DDBJ whole genome shotgun (WGS) entry which is preliminary data.</text>
</comment>
<name>A0A391NT86_9EUKA</name>
<sequence length="158" mass="17727">MEVDRTIDDIIKDQRKARATKNAQKKKTPLAVSPGVSKKKRQPKKAKTPARDIAMGASVTKPGVNSVFRTRVVFVAGLNEFDEEQVKAVFGQAPPMKSAVRKGRKWKLEFFSHKAASKTCAMYNEANVNGNEIHVQLDRPQPVAKKNQIVVQFRNARR</sequence>
<organism evidence="2 3">
    <name type="scientific">Kipferlia bialata</name>
    <dbReference type="NCBI Taxonomy" id="797122"/>
    <lineage>
        <taxon>Eukaryota</taxon>
        <taxon>Metamonada</taxon>
        <taxon>Carpediemonas-like organisms</taxon>
        <taxon>Kipferlia</taxon>
    </lineage>
</organism>
<dbReference type="InterPro" id="IPR012677">
    <property type="entry name" value="Nucleotide-bd_a/b_plait_sf"/>
</dbReference>
<dbReference type="AlphaFoldDB" id="A0A391NT86"/>
<dbReference type="Gene3D" id="3.30.70.330">
    <property type="match status" value="1"/>
</dbReference>
<feature type="compositionally biased region" description="Basic residues" evidence="1">
    <location>
        <begin position="37"/>
        <end position="48"/>
    </location>
</feature>
<dbReference type="EMBL" id="BDIP01005228">
    <property type="protein sequence ID" value="GCA63830.1"/>
    <property type="molecule type" value="Genomic_DNA"/>
</dbReference>
<evidence type="ECO:0000256" key="1">
    <source>
        <dbReference type="SAM" id="MobiDB-lite"/>
    </source>
</evidence>
<feature type="region of interest" description="Disordered" evidence="1">
    <location>
        <begin position="1"/>
        <end position="51"/>
    </location>
</feature>
<dbReference type="GO" id="GO:0003676">
    <property type="term" value="F:nucleic acid binding"/>
    <property type="evidence" value="ECO:0007669"/>
    <property type="project" value="InterPro"/>
</dbReference>
<accession>A0A391NT86</accession>